<evidence type="ECO:0000313" key="10">
    <source>
        <dbReference type="Proteomes" id="UP000187203"/>
    </source>
</evidence>
<dbReference type="InterPro" id="IPR036514">
    <property type="entry name" value="SGNH_hydro_sf"/>
</dbReference>
<evidence type="ECO:0000313" key="9">
    <source>
        <dbReference type="EMBL" id="OMP03045.1"/>
    </source>
</evidence>
<comment type="similarity">
    <text evidence="2">Belongs to the 'GDSL' lipolytic enzyme family.</text>
</comment>
<dbReference type="InterPro" id="IPR001087">
    <property type="entry name" value="GDSL"/>
</dbReference>
<evidence type="ECO:0000256" key="3">
    <source>
        <dbReference type="ARBA" id="ARBA00022525"/>
    </source>
</evidence>
<keyword evidence="7" id="KW-0443">Lipid metabolism</keyword>
<evidence type="ECO:0000256" key="2">
    <source>
        <dbReference type="ARBA" id="ARBA00008668"/>
    </source>
</evidence>
<evidence type="ECO:0000256" key="8">
    <source>
        <dbReference type="SAM" id="SignalP"/>
    </source>
</evidence>
<keyword evidence="10" id="KW-1185">Reference proteome</keyword>
<dbReference type="Gene3D" id="3.40.50.1110">
    <property type="entry name" value="SGNH hydrolase"/>
    <property type="match status" value="1"/>
</dbReference>
<keyword evidence="5" id="KW-0378">Hydrolase</keyword>
<accession>A0A1R3K7H1</accession>
<dbReference type="GO" id="GO:0005576">
    <property type="term" value="C:extracellular region"/>
    <property type="evidence" value="ECO:0007669"/>
    <property type="project" value="UniProtKB-SubCell"/>
</dbReference>
<protein>
    <submittedName>
        <fullName evidence="9">Lipase, GDSL</fullName>
    </submittedName>
</protein>
<evidence type="ECO:0000256" key="5">
    <source>
        <dbReference type="ARBA" id="ARBA00022801"/>
    </source>
</evidence>
<gene>
    <name evidence="9" type="ORF">COLO4_10647</name>
</gene>
<proteinExistence type="inferred from homology"/>
<evidence type="ECO:0000256" key="1">
    <source>
        <dbReference type="ARBA" id="ARBA00004613"/>
    </source>
</evidence>
<keyword evidence="3" id="KW-0964">Secreted</keyword>
<dbReference type="InterPro" id="IPR051238">
    <property type="entry name" value="GDSL_esterase/lipase"/>
</dbReference>
<evidence type="ECO:0000256" key="4">
    <source>
        <dbReference type="ARBA" id="ARBA00022729"/>
    </source>
</evidence>
<comment type="subcellular location">
    <subcellularLocation>
        <location evidence="1">Secreted</location>
    </subcellularLocation>
</comment>
<dbReference type="PANTHER" id="PTHR45650:SF14">
    <property type="entry name" value="GDSL ESTERASE_LIPASE 7-LIKE"/>
    <property type="match status" value="1"/>
</dbReference>
<dbReference type="CDD" id="cd01837">
    <property type="entry name" value="SGNH_plant_lipase_like"/>
    <property type="match status" value="1"/>
</dbReference>
<dbReference type="Proteomes" id="UP000187203">
    <property type="component" value="Unassembled WGS sequence"/>
</dbReference>
<dbReference type="GO" id="GO:0016042">
    <property type="term" value="P:lipid catabolic process"/>
    <property type="evidence" value="ECO:0007669"/>
    <property type="project" value="UniProtKB-KW"/>
</dbReference>
<evidence type="ECO:0000256" key="6">
    <source>
        <dbReference type="ARBA" id="ARBA00022963"/>
    </source>
</evidence>
<dbReference type="OrthoDB" id="1600564at2759"/>
<name>A0A1R3K7H1_9ROSI</name>
<dbReference type="STRING" id="93759.A0A1R3K7H1"/>
<feature type="chain" id="PRO_5012413083" evidence="8">
    <location>
        <begin position="24"/>
        <end position="333"/>
    </location>
</feature>
<dbReference type="Pfam" id="PF00657">
    <property type="entry name" value="Lipase_GDSL"/>
    <property type="match status" value="1"/>
</dbReference>
<dbReference type="PANTHER" id="PTHR45650">
    <property type="entry name" value="GDSL-LIKE LIPASE/ACYLHYDROLASE-RELATED"/>
    <property type="match status" value="1"/>
</dbReference>
<reference evidence="10" key="1">
    <citation type="submission" date="2013-09" db="EMBL/GenBank/DDBJ databases">
        <title>Corchorus olitorius genome sequencing.</title>
        <authorList>
            <person name="Alam M."/>
            <person name="Haque M.S."/>
            <person name="Islam M.S."/>
            <person name="Emdad E.M."/>
            <person name="Islam M.M."/>
            <person name="Ahmed B."/>
            <person name="Halim A."/>
            <person name="Hossen Q.M.M."/>
            <person name="Hossain M.Z."/>
            <person name="Ahmed R."/>
            <person name="Khan M.M."/>
            <person name="Islam R."/>
            <person name="Rashid M.M."/>
            <person name="Khan S.A."/>
            <person name="Rahman M.S."/>
            <person name="Alam M."/>
            <person name="Yahiya A.S."/>
            <person name="Khan M.S."/>
            <person name="Azam M.S."/>
            <person name="Haque T."/>
            <person name="Lashkar M.Z.H."/>
            <person name="Akhand A.I."/>
            <person name="Morshed G."/>
            <person name="Roy S."/>
            <person name="Uddin K.S."/>
            <person name="Rabeya T."/>
            <person name="Hossain A.S."/>
            <person name="Chowdhury A."/>
            <person name="Snigdha A.R."/>
            <person name="Mortoza M.S."/>
            <person name="Matin S.A."/>
            <person name="Hoque S.M.E."/>
            <person name="Islam M.K."/>
            <person name="Roy D.K."/>
            <person name="Haider R."/>
            <person name="Moosa M.M."/>
            <person name="Elias S.M."/>
            <person name="Hasan A.M."/>
            <person name="Jahan S."/>
            <person name="Shafiuddin M."/>
            <person name="Mahmood N."/>
            <person name="Shommy N.S."/>
        </authorList>
    </citation>
    <scope>NUCLEOTIDE SEQUENCE [LARGE SCALE GENOMIC DNA]</scope>
    <source>
        <strain evidence="10">cv. O-4</strain>
    </source>
</reference>
<dbReference type="EMBL" id="AWUE01014567">
    <property type="protein sequence ID" value="OMP03045.1"/>
    <property type="molecule type" value="Genomic_DNA"/>
</dbReference>
<comment type="caution">
    <text evidence="9">The sequence shown here is derived from an EMBL/GenBank/DDBJ whole genome shotgun (WGS) entry which is preliminary data.</text>
</comment>
<dbReference type="AlphaFoldDB" id="A0A1R3K7H1"/>
<keyword evidence="6" id="KW-0442">Lipid degradation</keyword>
<dbReference type="InterPro" id="IPR035669">
    <property type="entry name" value="SGNH_plant_lipase-like"/>
</dbReference>
<keyword evidence="4 8" id="KW-0732">Signal</keyword>
<evidence type="ECO:0000256" key="7">
    <source>
        <dbReference type="ARBA" id="ARBA00023098"/>
    </source>
</evidence>
<sequence length="333" mass="37259">MSILISSNILLFTLVHLLLQIQSKPLAPALYVFGDSLFDSGNNNLLPTVARADYPPYGINFVKHSTGRFTNGRTLPDFIAEFLELPYPPPYLSIPDEDSMKLTGLNYASASCGILPETGRQYGKCLSLGEQIEMFQRTIEKKLLFSHFKKSEELSNYQDYDPQSFAQLLINALSNHLQRLYRLGARKIVTLEIPPLGCIPHFTRKYELTEKCHEETNQIVSYFNNKLPATLKELASTLPGSVFVLARIYSLGYNAVNNPSKYGFADVSNPCCSTWENGTSACIPFQAPCSNPNEHFFWDGYHNTETGNAIAAALCFNDPGFCSPINIKELTRI</sequence>
<dbReference type="GO" id="GO:0016788">
    <property type="term" value="F:hydrolase activity, acting on ester bonds"/>
    <property type="evidence" value="ECO:0007669"/>
    <property type="project" value="InterPro"/>
</dbReference>
<feature type="signal peptide" evidence="8">
    <location>
        <begin position="1"/>
        <end position="23"/>
    </location>
</feature>
<organism evidence="9 10">
    <name type="scientific">Corchorus olitorius</name>
    <dbReference type="NCBI Taxonomy" id="93759"/>
    <lineage>
        <taxon>Eukaryota</taxon>
        <taxon>Viridiplantae</taxon>
        <taxon>Streptophyta</taxon>
        <taxon>Embryophyta</taxon>
        <taxon>Tracheophyta</taxon>
        <taxon>Spermatophyta</taxon>
        <taxon>Magnoliopsida</taxon>
        <taxon>eudicotyledons</taxon>
        <taxon>Gunneridae</taxon>
        <taxon>Pentapetalae</taxon>
        <taxon>rosids</taxon>
        <taxon>malvids</taxon>
        <taxon>Malvales</taxon>
        <taxon>Malvaceae</taxon>
        <taxon>Grewioideae</taxon>
        <taxon>Apeibeae</taxon>
        <taxon>Corchorus</taxon>
    </lineage>
</organism>